<dbReference type="EMBL" id="FUFA01000004">
    <property type="protein sequence ID" value="SPM35491.1"/>
    <property type="molecule type" value="Genomic_DNA"/>
</dbReference>
<keyword evidence="3" id="KW-1185">Reference proteome</keyword>
<dbReference type="Proteomes" id="UP000240988">
    <property type="component" value="Unassembled WGS sequence"/>
</dbReference>
<dbReference type="SMART" id="SM00458">
    <property type="entry name" value="RICIN"/>
    <property type="match status" value="1"/>
</dbReference>
<organism evidence="2 3">
    <name type="scientific">Mycobacterium rhizamassiliense</name>
    <dbReference type="NCBI Taxonomy" id="1841860"/>
    <lineage>
        <taxon>Bacteria</taxon>
        <taxon>Bacillati</taxon>
        <taxon>Actinomycetota</taxon>
        <taxon>Actinomycetes</taxon>
        <taxon>Mycobacteriales</taxon>
        <taxon>Mycobacteriaceae</taxon>
        <taxon>Mycobacterium</taxon>
    </lineage>
</organism>
<feature type="non-terminal residue" evidence="2">
    <location>
        <position position="1"/>
    </location>
</feature>
<dbReference type="PROSITE" id="PS50231">
    <property type="entry name" value="RICIN_B_LECTIN"/>
    <property type="match status" value="1"/>
</dbReference>
<dbReference type="Pfam" id="PF00652">
    <property type="entry name" value="Ricin_B_lectin"/>
    <property type="match status" value="1"/>
</dbReference>
<dbReference type="STRING" id="1841860.GCA_900157375_03318"/>
<evidence type="ECO:0000313" key="3">
    <source>
        <dbReference type="Proteomes" id="UP000240988"/>
    </source>
</evidence>
<accession>A0A2U3NVE6</accession>
<evidence type="ECO:0000313" key="2">
    <source>
        <dbReference type="EMBL" id="SPM35491.1"/>
    </source>
</evidence>
<feature type="domain" description="Ricin B lectin" evidence="1">
    <location>
        <begin position="36"/>
        <end position="154"/>
    </location>
</feature>
<gene>
    <name evidence="2" type="ORF">MRAB57_3316</name>
</gene>
<protein>
    <recommendedName>
        <fullName evidence="1">Ricin B lectin domain-containing protein</fullName>
    </recommendedName>
</protein>
<evidence type="ECO:0000259" key="1">
    <source>
        <dbReference type="SMART" id="SM00458"/>
    </source>
</evidence>
<reference evidence="2 3" key="1">
    <citation type="submission" date="2017-01" db="EMBL/GenBank/DDBJ databases">
        <authorList>
            <consortium name="Urmite Genomes"/>
        </authorList>
    </citation>
    <scope>NUCLEOTIDE SEQUENCE [LARGE SCALE GENOMIC DNA]</scope>
    <source>
        <strain evidence="2 3">AB57</strain>
    </source>
</reference>
<proteinExistence type="predicted"/>
<dbReference type="SUPFAM" id="SSF50370">
    <property type="entry name" value="Ricin B-like lectins"/>
    <property type="match status" value="1"/>
</dbReference>
<dbReference type="CDD" id="cd00161">
    <property type="entry name" value="beta-trefoil_Ricin-like"/>
    <property type="match status" value="1"/>
</dbReference>
<dbReference type="InterPro" id="IPR000772">
    <property type="entry name" value="Ricin_B_lectin"/>
</dbReference>
<dbReference type="Gene3D" id="2.80.10.50">
    <property type="match status" value="1"/>
</dbReference>
<dbReference type="InterPro" id="IPR035992">
    <property type="entry name" value="Ricin_B-like_lectins"/>
</dbReference>
<name>A0A2U3NVE6_9MYCO</name>
<sequence>LRHNDSRPVGGLRAIVVSSTVLGAAVLGAGNANADGPVQLRSRLGDACVDAAGGNWLNPPVINPCNGSDAQRWNVNADGRLESVAFPGQCLNGGDTARVGIAACWGSRRWNIQPDGRITAVLSGCLTVLGGTNPGTWLGTRFCNGSPEQGWDSVP</sequence>
<dbReference type="AlphaFoldDB" id="A0A2U3NVE6"/>